<protein>
    <submittedName>
        <fullName evidence="3">NADPH dehydrogenase</fullName>
        <ecNumber evidence="3">1.6.99.1</ecNumber>
    </submittedName>
</protein>
<reference evidence="3 4" key="1">
    <citation type="submission" date="2019-02" db="EMBL/GenBank/DDBJ databases">
        <title>Deep-cultivation of Planctomycetes and their phenomic and genomic characterization uncovers novel biology.</title>
        <authorList>
            <person name="Wiegand S."/>
            <person name="Jogler M."/>
            <person name="Boedeker C."/>
            <person name="Pinto D."/>
            <person name="Vollmers J."/>
            <person name="Rivas-Marin E."/>
            <person name="Kohn T."/>
            <person name="Peeters S.H."/>
            <person name="Heuer A."/>
            <person name="Rast P."/>
            <person name="Oberbeckmann S."/>
            <person name="Bunk B."/>
            <person name="Jeske O."/>
            <person name="Meyerdierks A."/>
            <person name="Storesund J.E."/>
            <person name="Kallscheuer N."/>
            <person name="Luecker S."/>
            <person name="Lage O.M."/>
            <person name="Pohl T."/>
            <person name="Merkel B.J."/>
            <person name="Hornburger P."/>
            <person name="Mueller R.-W."/>
            <person name="Bruemmer F."/>
            <person name="Labrenz M."/>
            <person name="Spormann A.M."/>
            <person name="Op den Camp H."/>
            <person name="Overmann J."/>
            <person name="Amann R."/>
            <person name="Jetten M.S.M."/>
            <person name="Mascher T."/>
            <person name="Medema M.H."/>
            <person name="Devos D.P."/>
            <person name="Kaster A.-K."/>
            <person name="Ovreas L."/>
            <person name="Rohde M."/>
            <person name="Galperin M.Y."/>
            <person name="Jogler C."/>
        </authorList>
    </citation>
    <scope>NUCLEOTIDE SEQUENCE [LARGE SCALE GENOMIC DNA]</scope>
    <source>
        <strain evidence="3 4">Pla133</strain>
    </source>
</reference>
<dbReference type="Pfam" id="PF01494">
    <property type="entry name" value="FAD_binding_3"/>
    <property type="match status" value="1"/>
</dbReference>
<dbReference type="InterPro" id="IPR036188">
    <property type="entry name" value="FAD/NAD-bd_sf"/>
</dbReference>
<proteinExistence type="predicted"/>
<feature type="domain" description="FAD-binding" evidence="2">
    <location>
        <begin position="3"/>
        <end position="319"/>
    </location>
</feature>
<dbReference type="Pfam" id="PF00724">
    <property type="entry name" value="Oxidored_FMN"/>
    <property type="match status" value="1"/>
</dbReference>
<dbReference type="InterPro" id="IPR013785">
    <property type="entry name" value="Aldolase_TIM"/>
</dbReference>
<evidence type="ECO:0000313" key="3">
    <source>
        <dbReference type="EMBL" id="QDU69480.1"/>
    </source>
</evidence>
<keyword evidence="3" id="KW-0560">Oxidoreductase</keyword>
<dbReference type="PANTHER" id="PTHR43303:SF3">
    <property type="entry name" value="BLR3436 PROTEIN"/>
    <property type="match status" value="1"/>
</dbReference>
<dbReference type="Gene3D" id="3.50.50.60">
    <property type="entry name" value="FAD/NAD(P)-binding domain"/>
    <property type="match status" value="1"/>
</dbReference>
<sequence length="761" mass="84642">MKIACIGGGPAGLYFSILAKRRHPDFEVVVYERNRSDDTFGWGVVFSDETLGNFEQVDPESYRAIRESFVYWTDIETYLGAELVRSTGHGFCGMARKRLLQIFHERAAELGVELVFEREVDEGQIAREADLVIACDGINSKIREDHRQVFEPSLDWRHCRFTWLGTTRLLDAFTFVFKENEHGLWMVHAYPFQEGSGAAGEARGTWIVETHEDTWRRAGMEGASEEETVAYCEKLFAQELGGERLLANRSIWRRFPNVVNRHWHDGKVVLLGDAAHSAHFSIGSGTKLAMEDAIALADALDAHVSEGVEAVLEAYQQDRYVDTLKLQKAAQTSLEWFENAGRYVRQDPLQFTFNLMTRSKRITYDNLALRDPALVERVTEWFARTQGAPREADGRAPVPIFTPLKLRELELANRIVVSPMCQYSAVDGVPGEWHLVHLGSRAVGGAGLVITEMTDVTAQGRITSGCAGIYTDEQEAAWKRVVDFVHGNSASAIGMQLAHAGRKASCSLPWEGDAPLTDATAWETIAPSALPFGTGWHTPREMTRADMDAVRDAFVQGAERAERAGFDLIELHIAHGYLLSSFLSPASNHRTDEYGGSLENRARFPLEVLDAVRAVWPAAKPISVRISATDWLEETEGAGITAEESVRLARWLGEHGCDVVDVSTAGNTPESVPVYGRMYQVPFAERIRHETGLKVMAVGAIQGADQANTILAAGRADLIAMARPHLNDAYLTHRAALEYEHTGHAWPKQYLPAVPRELRQS</sequence>
<keyword evidence="4" id="KW-1185">Reference proteome</keyword>
<dbReference type="PANTHER" id="PTHR43303">
    <property type="entry name" value="NADPH DEHYDROGENASE C23G7.10C-RELATED"/>
    <property type="match status" value="1"/>
</dbReference>
<dbReference type="InterPro" id="IPR044152">
    <property type="entry name" value="YqjM-like"/>
</dbReference>
<dbReference type="GO" id="GO:0071949">
    <property type="term" value="F:FAD binding"/>
    <property type="evidence" value="ECO:0007669"/>
    <property type="project" value="InterPro"/>
</dbReference>
<dbReference type="Gene3D" id="3.30.9.20">
    <property type="match status" value="1"/>
</dbReference>
<dbReference type="CDD" id="cd02932">
    <property type="entry name" value="OYE_YqiM_FMN"/>
    <property type="match status" value="1"/>
</dbReference>
<dbReference type="AlphaFoldDB" id="A0A518BRA0"/>
<dbReference type="Proteomes" id="UP000316921">
    <property type="component" value="Chromosome"/>
</dbReference>
<evidence type="ECO:0000259" key="1">
    <source>
        <dbReference type="Pfam" id="PF00724"/>
    </source>
</evidence>
<feature type="domain" description="NADH:flavin oxidoreductase/NADH oxidase N-terminal" evidence="1">
    <location>
        <begin position="400"/>
        <end position="736"/>
    </location>
</feature>
<dbReference type="SUPFAM" id="SSF51905">
    <property type="entry name" value="FAD/NAD(P)-binding domain"/>
    <property type="match status" value="1"/>
</dbReference>
<dbReference type="PRINTS" id="PR00420">
    <property type="entry name" value="RNGMNOXGNASE"/>
</dbReference>
<dbReference type="EC" id="1.6.99.1" evidence="3"/>
<organism evidence="3 4">
    <name type="scientific">Engelhardtia mirabilis</name>
    <dbReference type="NCBI Taxonomy" id="2528011"/>
    <lineage>
        <taxon>Bacteria</taxon>
        <taxon>Pseudomonadati</taxon>
        <taxon>Planctomycetota</taxon>
        <taxon>Planctomycetia</taxon>
        <taxon>Planctomycetia incertae sedis</taxon>
        <taxon>Engelhardtia</taxon>
    </lineage>
</organism>
<dbReference type="RefSeq" id="WP_145069408.1">
    <property type="nucleotide sequence ID" value="NZ_CP036287.1"/>
</dbReference>
<name>A0A518BRA0_9BACT</name>
<dbReference type="InterPro" id="IPR001155">
    <property type="entry name" value="OxRdtase_FMN_N"/>
</dbReference>
<dbReference type="Gene3D" id="3.20.20.70">
    <property type="entry name" value="Aldolase class I"/>
    <property type="match status" value="1"/>
</dbReference>
<dbReference type="NCBIfam" id="NF006101">
    <property type="entry name" value="PRK08255.1"/>
    <property type="match status" value="1"/>
</dbReference>
<dbReference type="KEGG" id="pbap:Pla133_46000"/>
<dbReference type="GO" id="GO:0003959">
    <property type="term" value="F:NADPH dehydrogenase activity"/>
    <property type="evidence" value="ECO:0007669"/>
    <property type="project" value="UniProtKB-EC"/>
</dbReference>
<accession>A0A518BRA0</accession>
<dbReference type="SUPFAM" id="SSF51395">
    <property type="entry name" value="FMN-linked oxidoreductases"/>
    <property type="match status" value="1"/>
</dbReference>
<dbReference type="GO" id="GO:0050661">
    <property type="term" value="F:NADP binding"/>
    <property type="evidence" value="ECO:0007669"/>
    <property type="project" value="InterPro"/>
</dbReference>
<dbReference type="GO" id="GO:0010181">
    <property type="term" value="F:FMN binding"/>
    <property type="evidence" value="ECO:0007669"/>
    <property type="project" value="InterPro"/>
</dbReference>
<evidence type="ECO:0000313" key="4">
    <source>
        <dbReference type="Proteomes" id="UP000316921"/>
    </source>
</evidence>
<dbReference type="InterPro" id="IPR002938">
    <property type="entry name" value="FAD-bd"/>
</dbReference>
<gene>
    <name evidence="3" type="primary">namA_2</name>
    <name evidence="3" type="ORF">Pla133_46000</name>
</gene>
<dbReference type="EMBL" id="CP036287">
    <property type="protein sequence ID" value="QDU69480.1"/>
    <property type="molecule type" value="Genomic_DNA"/>
</dbReference>
<evidence type="ECO:0000259" key="2">
    <source>
        <dbReference type="Pfam" id="PF01494"/>
    </source>
</evidence>